<dbReference type="RefSeq" id="WP_115014090.1">
    <property type="nucleotide sequence ID" value="NZ_QKWJ01000007.1"/>
</dbReference>
<comment type="caution">
    <text evidence="1">The sequence shown here is derived from an EMBL/GenBank/DDBJ whole genome shotgun (WGS) entry which is preliminary data.</text>
</comment>
<name>A0A370NYK4_9BURK</name>
<gene>
    <name evidence="1" type="ORF">DN412_08460</name>
</gene>
<proteinExistence type="predicted"/>
<sequence length="88" mass="9962">MMADPNTMADCLKPWLAHDGWHSGHQLDEERFLKAVKKLKTTVGTDWSECEFQDAVSLVIGSKAPAFEDSVHEYTSIALHLRDYEKLA</sequence>
<evidence type="ECO:0000313" key="1">
    <source>
        <dbReference type="EMBL" id="RDK10653.1"/>
    </source>
</evidence>
<dbReference type="AlphaFoldDB" id="A0A370NYK4"/>
<organism evidence="1 2">
    <name type="scientific">Cupriavidus lacunae</name>
    <dbReference type="NCBI Taxonomy" id="2666307"/>
    <lineage>
        <taxon>Bacteria</taxon>
        <taxon>Pseudomonadati</taxon>
        <taxon>Pseudomonadota</taxon>
        <taxon>Betaproteobacteria</taxon>
        <taxon>Burkholderiales</taxon>
        <taxon>Burkholderiaceae</taxon>
        <taxon>Cupriavidus</taxon>
    </lineage>
</organism>
<keyword evidence="2" id="KW-1185">Reference proteome</keyword>
<reference evidence="2" key="1">
    <citation type="submission" date="2018-06" db="EMBL/GenBank/DDBJ databases">
        <authorList>
            <person name="Feng T."/>
            <person name="Jeon C.O."/>
        </authorList>
    </citation>
    <scope>NUCLEOTIDE SEQUENCE [LARGE SCALE GENOMIC DNA]</scope>
    <source>
        <strain evidence="2">S23</strain>
    </source>
</reference>
<evidence type="ECO:0000313" key="2">
    <source>
        <dbReference type="Proteomes" id="UP000255165"/>
    </source>
</evidence>
<dbReference type="EMBL" id="QKWJ01000007">
    <property type="protein sequence ID" value="RDK10653.1"/>
    <property type="molecule type" value="Genomic_DNA"/>
</dbReference>
<protein>
    <submittedName>
        <fullName evidence="1">Uncharacterized protein</fullName>
    </submittedName>
</protein>
<accession>A0A370NYK4</accession>
<dbReference type="Proteomes" id="UP000255165">
    <property type="component" value="Unassembled WGS sequence"/>
</dbReference>